<dbReference type="Pfam" id="PF13649">
    <property type="entry name" value="Methyltransf_25"/>
    <property type="match status" value="1"/>
</dbReference>
<accession>A0A402BEM9</accession>
<dbReference type="PANTHER" id="PTHR43861">
    <property type="entry name" value="TRANS-ACONITATE 2-METHYLTRANSFERASE-RELATED"/>
    <property type="match status" value="1"/>
</dbReference>
<dbReference type="InterPro" id="IPR041698">
    <property type="entry name" value="Methyltransf_25"/>
</dbReference>
<sequence length="195" mass="21535">MMDRSNGYERVAAEFLARRGSGRLTGVGANVVRKWAQTLPCRAAVLDLGCGPGFPITEILVAEGLTVFGVDAAPSFVQAFRRNLPNIPVVCEAVQDSHFFHRTFDGVLAWGLMFLLSPKDQRHLIRRISDILVPGGHLLFTSPSEPLIWNDVMTGLESRSLGAEEYRKLLSTVGLSVTSEYEDEGQNHYFDVLKA</sequence>
<dbReference type="InterPro" id="IPR029063">
    <property type="entry name" value="SAM-dependent_MTases_sf"/>
</dbReference>
<gene>
    <name evidence="3" type="ORF">KDA_53090</name>
</gene>
<evidence type="ECO:0000313" key="4">
    <source>
        <dbReference type="Proteomes" id="UP000287171"/>
    </source>
</evidence>
<dbReference type="Proteomes" id="UP000287171">
    <property type="component" value="Unassembled WGS sequence"/>
</dbReference>
<name>A0A402BEM9_9CHLR</name>
<feature type="domain" description="Methyltransferase" evidence="2">
    <location>
        <begin position="45"/>
        <end position="136"/>
    </location>
</feature>
<evidence type="ECO:0000256" key="1">
    <source>
        <dbReference type="ARBA" id="ARBA00022679"/>
    </source>
</evidence>
<dbReference type="EMBL" id="BIFT01000002">
    <property type="protein sequence ID" value="GCE29825.1"/>
    <property type="molecule type" value="Genomic_DNA"/>
</dbReference>
<keyword evidence="4" id="KW-1185">Reference proteome</keyword>
<evidence type="ECO:0000313" key="3">
    <source>
        <dbReference type="EMBL" id="GCE29825.1"/>
    </source>
</evidence>
<organism evidence="3 4">
    <name type="scientific">Dictyobacter alpinus</name>
    <dbReference type="NCBI Taxonomy" id="2014873"/>
    <lineage>
        <taxon>Bacteria</taxon>
        <taxon>Bacillati</taxon>
        <taxon>Chloroflexota</taxon>
        <taxon>Ktedonobacteria</taxon>
        <taxon>Ktedonobacterales</taxon>
        <taxon>Dictyobacteraceae</taxon>
        <taxon>Dictyobacter</taxon>
    </lineage>
</organism>
<dbReference type="GO" id="GO:0032259">
    <property type="term" value="P:methylation"/>
    <property type="evidence" value="ECO:0007669"/>
    <property type="project" value="UniProtKB-KW"/>
</dbReference>
<dbReference type="RefSeq" id="WP_126630018.1">
    <property type="nucleotide sequence ID" value="NZ_BIFT01000002.1"/>
</dbReference>
<comment type="caution">
    <text evidence="3">The sequence shown here is derived from an EMBL/GenBank/DDBJ whole genome shotgun (WGS) entry which is preliminary data.</text>
</comment>
<dbReference type="AlphaFoldDB" id="A0A402BEM9"/>
<dbReference type="GO" id="GO:0008168">
    <property type="term" value="F:methyltransferase activity"/>
    <property type="evidence" value="ECO:0007669"/>
    <property type="project" value="UniProtKB-KW"/>
</dbReference>
<reference evidence="4" key="1">
    <citation type="submission" date="2018-12" db="EMBL/GenBank/DDBJ databases">
        <title>Tengunoibacter tsumagoiensis gen. nov., sp. nov., Dictyobacter kobayashii sp. nov., D. alpinus sp. nov., and D. joshuensis sp. nov. and description of Dictyobacteraceae fam. nov. within the order Ktedonobacterales isolated from Tengu-no-mugimeshi.</title>
        <authorList>
            <person name="Wang C.M."/>
            <person name="Zheng Y."/>
            <person name="Sakai Y."/>
            <person name="Toyoda A."/>
            <person name="Minakuchi Y."/>
            <person name="Abe K."/>
            <person name="Yokota A."/>
            <person name="Yabe S."/>
        </authorList>
    </citation>
    <scope>NUCLEOTIDE SEQUENCE [LARGE SCALE GENOMIC DNA]</scope>
    <source>
        <strain evidence="4">Uno16</strain>
    </source>
</reference>
<dbReference type="OrthoDB" id="9765084at2"/>
<keyword evidence="3" id="KW-0489">Methyltransferase</keyword>
<evidence type="ECO:0000259" key="2">
    <source>
        <dbReference type="Pfam" id="PF13649"/>
    </source>
</evidence>
<keyword evidence="1 3" id="KW-0808">Transferase</keyword>
<dbReference type="SUPFAM" id="SSF53335">
    <property type="entry name" value="S-adenosyl-L-methionine-dependent methyltransferases"/>
    <property type="match status" value="1"/>
</dbReference>
<dbReference type="CDD" id="cd02440">
    <property type="entry name" value="AdoMet_MTases"/>
    <property type="match status" value="1"/>
</dbReference>
<protein>
    <submittedName>
        <fullName evidence="3">Putative methyltransferase</fullName>
    </submittedName>
</protein>
<dbReference type="Gene3D" id="3.40.50.150">
    <property type="entry name" value="Vaccinia Virus protein VP39"/>
    <property type="match status" value="1"/>
</dbReference>
<proteinExistence type="predicted"/>